<evidence type="ECO:0000313" key="5">
    <source>
        <dbReference type="EMBL" id="KAI3433856.1"/>
    </source>
</evidence>
<dbReference type="GO" id="GO:0019825">
    <property type="term" value="F:oxygen binding"/>
    <property type="evidence" value="ECO:0007669"/>
    <property type="project" value="InterPro"/>
</dbReference>
<gene>
    <name evidence="5" type="ORF">D9Q98_003659</name>
</gene>
<dbReference type="AlphaFoldDB" id="A0A9D4TTC2"/>
<dbReference type="InterPro" id="IPR012292">
    <property type="entry name" value="Globin/Proto"/>
</dbReference>
<evidence type="ECO:0000256" key="4">
    <source>
        <dbReference type="ARBA" id="ARBA00023004"/>
    </source>
</evidence>
<proteinExistence type="predicted"/>
<reference evidence="5" key="2">
    <citation type="submission" date="2020-11" db="EMBL/GenBank/DDBJ databases">
        <authorList>
            <person name="Cecchin M."/>
            <person name="Marcolungo L."/>
            <person name="Rossato M."/>
            <person name="Girolomoni L."/>
            <person name="Cosentino E."/>
            <person name="Cuine S."/>
            <person name="Li-Beisson Y."/>
            <person name="Delledonne M."/>
            <person name="Ballottari M."/>
        </authorList>
    </citation>
    <scope>NUCLEOTIDE SEQUENCE</scope>
    <source>
        <strain evidence="5">211/11P</strain>
        <tissue evidence="5">Whole cell</tissue>
    </source>
</reference>
<dbReference type="GO" id="GO:0046872">
    <property type="term" value="F:metal ion binding"/>
    <property type="evidence" value="ECO:0007669"/>
    <property type="project" value="UniProtKB-KW"/>
</dbReference>
<keyword evidence="6" id="KW-1185">Reference proteome</keyword>
<dbReference type="Pfam" id="PF01152">
    <property type="entry name" value="Bac_globin"/>
    <property type="match status" value="1"/>
</dbReference>
<dbReference type="GO" id="GO:0020037">
    <property type="term" value="F:heme binding"/>
    <property type="evidence" value="ECO:0007669"/>
    <property type="project" value="InterPro"/>
</dbReference>
<dbReference type="InterPro" id="IPR009050">
    <property type="entry name" value="Globin-like_sf"/>
</dbReference>
<dbReference type="Gene3D" id="1.10.490.10">
    <property type="entry name" value="Globins"/>
    <property type="match status" value="1"/>
</dbReference>
<comment type="caution">
    <text evidence="5">The sequence shown here is derived from an EMBL/GenBank/DDBJ whole genome shotgun (WGS) entry which is preliminary data.</text>
</comment>
<dbReference type="SUPFAM" id="SSF46458">
    <property type="entry name" value="Globin-like"/>
    <property type="match status" value="1"/>
</dbReference>
<evidence type="ECO:0000313" key="6">
    <source>
        <dbReference type="Proteomes" id="UP001055712"/>
    </source>
</evidence>
<sequence>MEDSLSEDLLLMQHGLCSIGSGSEEEEALTSELTAELAADFERQCSAQMQQGDSQHSCSPHLSRYSSLQPAVSCSTAGSGALADEQLHPGSLYDQLGSGDGLSAGVVMKAVVDEFYERVMGSAELAGFFVGVNMDKQRHKFLLFASYALGGPDEYMQLHPDPWPQLYHVHQRLIAKHGLNETHFDTIKQLFGETLLSVGASQDLLLQALGVVETTRRVIFPLEPPELALAAEQATRPPLDVGKAGALPEGCDLAASEALQVAARSKQARAAACCPL</sequence>
<reference evidence="5" key="1">
    <citation type="journal article" date="2019" name="Plant J.">
        <title>Chlorella vulgaris genome assembly and annotation reveals the molecular basis for metabolic acclimation to high light conditions.</title>
        <authorList>
            <person name="Cecchin M."/>
            <person name="Marcolungo L."/>
            <person name="Rossato M."/>
            <person name="Girolomoni L."/>
            <person name="Cosentino E."/>
            <person name="Cuine S."/>
            <person name="Li-Beisson Y."/>
            <person name="Delledonne M."/>
            <person name="Ballottari M."/>
        </authorList>
    </citation>
    <scope>NUCLEOTIDE SEQUENCE</scope>
    <source>
        <strain evidence="5">211/11P</strain>
    </source>
</reference>
<dbReference type="EMBL" id="SIDB01000004">
    <property type="protein sequence ID" value="KAI3433856.1"/>
    <property type="molecule type" value="Genomic_DNA"/>
</dbReference>
<accession>A0A9D4TTC2</accession>
<keyword evidence="4" id="KW-0408">Iron</keyword>
<protein>
    <submittedName>
        <fullName evidence="5">Uncharacterized protein</fullName>
    </submittedName>
</protein>
<dbReference type="Proteomes" id="UP001055712">
    <property type="component" value="Unassembled WGS sequence"/>
</dbReference>
<organism evidence="5 6">
    <name type="scientific">Chlorella vulgaris</name>
    <name type="common">Green alga</name>
    <dbReference type="NCBI Taxonomy" id="3077"/>
    <lineage>
        <taxon>Eukaryota</taxon>
        <taxon>Viridiplantae</taxon>
        <taxon>Chlorophyta</taxon>
        <taxon>core chlorophytes</taxon>
        <taxon>Trebouxiophyceae</taxon>
        <taxon>Chlorellales</taxon>
        <taxon>Chlorellaceae</taxon>
        <taxon>Chlorella clade</taxon>
        <taxon>Chlorella</taxon>
    </lineage>
</organism>
<dbReference type="OrthoDB" id="514183at2759"/>
<dbReference type="CDD" id="cd00454">
    <property type="entry name" value="TrHb1_N"/>
    <property type="match status" value="1"/>
</dbReference>
<evidence type="ECO:0000256" key="3">
    <source>
        <dbReference type="ARBA" id="ARBA00022723"/>
    </source>
</evidence>
<name>A0A9D4TTC2_CHLVU</name>
<keyword evidence="2" id="KW-0349">Heme</keyword>
<keyword evidence="3" id="KW-0479">Metal-binding</keyword>
<evidence type="ECO:0000256" key="2">
    <source>
        <dbReference type="ARBA" id="ARBA00022617"/>
    </source>
</evidence>
<dbReference type="InterPro" id="IPR001486">
    <property type="entry name" value="Hemoglobin_trunc"/>
</dbReference>
<evidence type="ECO:0000256" key="1">
    <source>
        <dbReference type="ARBA" id="ARBA00022448"/>
    </source>
</evidence>
<keyword evidence="1" id="KW-0813">Transport</keyword>